<evidence type="ECO:0000313" key="5">
    <source>
        <dbReference type="Proteomes" id="UP000199126"/>
    </source>
</evidence>
<sequence length="254" mass="27977">MRGWTGFCTSVALLFEEMGAQGPDGVRVSLDIWHPDCWTLEVTDATDAGLLGHGVHAIDGVATGRFTAYADTTEALDDLVAAIRDSPLTESVWETDDGHGHGDSGVVPGAASRGIVVRYDLDKSINDALVSRGFIPDEPVRMQGGREYWTVLVQGSRRTVHDRLEEIREEMDADIRVELITAPQSGSGIFRTDDLSERQREVLDLARRRDYYQWPREVSAGDLADELGISKATLLEHLRKAESKLLGGDVDSER</sequence>
<evidence type="ECO:0000256" key="2">
    <source>
        <dbReference type="ARBA" id="ARBA00023163"/>
    </source>
</evidence>
<keyword evidence="1" id="KW-0805">Transcription regulation</keyword>
<proteinExistence type="predicted"/>
<dbReference type="InterPro" id="IPR036388">
    <property type="entry name" value="WH-like_DNA-bd_sf"/>
</dbReference>
<evidence type="ECO:0000256" key="1">
    <source>
        <dbReference type="ARBA" id="ARBA00023015"/>
    </source>
</evidence>
<dbReference type="Pfam" id="PF04967">
    <property type="entry name" value="HTH_10"/>
    <property type="match status" value="1"/>
</dbReference>
<protein>
    <submittedName>
        <fullName evidence="4">Predicted DNA binding protein, contains HTH domain</fullName>
    </submittedName>
</protein>
<keyword evidence="5" id="KW-1185">Reference proteome</keyword>
<dbReference type="Gene3D" id="1.10.10.10">
    <property type="entry name" value="Winged helix-like DNA-binding domain superfamily/Winged helix DNA-binding domain"/>
    <property type="match status" value="1"/>
</dbReference>
<gene>
    <name evidence="4" type="ORF">SAMN04487948_101538</name>
</gene>
<evidence type="ECO:0000259" key="3">
    <source>
        <dbReference type="Pfam" id="PF04967"/>
    </source>
</evidence>
<feature type="domain" description="HTH bat-type" evidence="3">
    <location>
        <begin position="195"/>
        <end position="246"/>
    </location>
</feature>
<reference evidence="5" key="1">
    <citation type="submission" date="2016-10" db="EMBL/GenBank/DDBJ databases">
        <authorList>
            <person name="Varghese N."/>
            <person name="Submissions S."/>
        </authorList>
    </citation>
    <scope>NUCLEOTIDE SEQUENCE [LARGE SCALE GENOMIC DNA]</scope>
    <source>
        <strain evidence="5">CGMCC 1.10121</strain>
    </source>
</reference>
<dbReference type="AlphaFoldDB" id="A0A1H8NGA5"/>
<evidence type="ECO:0000313" key="4">
    <source>
        <dbReference type="EMBL" id="SEO28751.1"/>
    </source>
</evidence>
<dbReference type="PANTHER" id="PTHR34236:SF1">
    <property type="entry name" value="DIMETHYL SULFOXIDE REDUCTASE TRANSCRIPTIONAL ACTIVATOR"/>
    <property type="match status" value="1"/>
</dbReference>
<dbReference type="InterPro" id="IPR007050">
    <property type="entry name" value="HTH_bacterioopsin"/>
</dbReference>
<dbReference type="PANTHER" id="PTHR34236">
    <property type="entry name" value="DIMETHYL SULFOXIDE REDUCTASE TRANSCRIPTIONAL ACTIVATOR"/>
    <property type="match status" value="1"/>
</dbReference>
<dbReference type="Proteomes" id="UP000199126">
    <property type="component" value="Unassembled WGS sequence"/>
</dbReference>
<organism evidence="4 5">
    <name type="scientific">Halogranum amylolyticum</name>
    <dbReference type="NCBI Taxonomy" id="660520"/>
    <lineage>
        <taxon>Archaea</taxon>
        <taxon>Methanobacteriati</taxon>
        <taxon>Methanobacteriota</taxon>
        <taxon>Stenosarchaea group</taxon>
        <taxon>Halobacteria</taxon>
        <taxon>Halobacteriales</taxon>
        <taxon>Haloferacaceae</taxon>
    </lineage>
</organism>
<accession>A0A1H8NGA5</accession>
<dbReference type="EMBL" id="FODV01000001">
    <property type="protein sequence ID" value="SEO28751.1"/>
    <property type="molecule type" value="Genomic_DNA"/>
</dbReference>
<name>A0A1H8NGA5_9EURY</name>
<keyword evidence="2" id="KW-0804">Transcription</keyword>